<dbReference type="Gene3D" id="3.90.76.10">
    <property type="entry name" value="Dipeptide-binding Protein, Domain 1"/>
    <property type="match status" value="1"/>
</dbReference>
<dbReference type="CDD" id="cd00995">
    <property type="entry name" value="PBP2_NikA_DppA_OppA_like"/>
    <property type="match status" value="1"/>
</dbReference>
<feature type="domain" description="Solute-binding protein family 5" evidence="2">
    <location>
        <begin position="122"/>
        <end position="480"/>
    </location>
</feature>
<dbReference type="GO" id="GO:1904680">
    <property type="term" value="F:peptide transmembrane transporter activity"/>
    <property type="evidence" value="ECO:0007669"/>
    <property type="project" value="TreeGrafter"/>
</dbReference>
<dbReference type="InterPro" id="IPR039424">
    <property type="entry name" value="SBP_5"/>
</dbReference>
<dbReference type="Gene3D" id="3.10.105.10">
    <property type="entry name" value="Dipeptide-binding Protein, Domain 3"/>
    <property type="match status" value="1"/>
</dbReference>
<dbReference type="InterPro" id="IPR030678">
    <property type="entry name" value="Peptide/Ni-bd"/>
</dbReference>
<protein>
    <submittedName>
        <fullName evidence="3">ABC transporter substrate-binding protein</fullName>
    </submittedName>
</protein>
<dbReference type="PROSITE" id="PS51257">
    <property type="entry name" value="PROKAR_LIPOPROTEIN"/>
    <property type="match status" value="1"/>
</dbReference>
<dbReference type="PIRSF" id="PIRSF002741">
    <property type="entry name" value="MppA"/>
    <property type="match status" value="1"/>
</dbReference>
<feature type="signal peptide" evidence="1">
    <location>
        <begin position="1"/>
        <end position="21"/>
    </location>
</feature>
<dbReference type="GO" id="GO:0043190">
    <property type="term" value="C:ATP-binding cassette (ABC) transporter complex"/>
    <property type="evidence" value="ECO:0007669"/>
    <property type="project" value="InterPro"/>
</dbReference>
<name>A0AA41U4I5_9ACTN</name>
<dbReference type="SUPFAM" id="SSF53850">
    <property type="entry name" value="Periplasmic binding protein-like II"/>
    <property type="match status" value="1"/>
</dbReference>
<gene>
    <name evidence="3" type="ORF">LZ495_37855</name>
</gene>
<keyword evidence="4" id="KW-1185">Reference proteome</keyword>
<dbReference type="Proteomes" id="UP001165378">
    <property type="component" value="Unassembled WGS sequence"/>
</dbReference>
<dbReference type="EMBL" id="JAKFHA010000041">
    <property type="protein sequence ID" value="MCF2532950.1"/>
    <property type="molecule type" value="Genomic_DNA"/>
</dbReference>
<reference evidence="3" key="1">
    <citation type="submission" date="2022-01" db="EMBL/GenBank/DDBJ databases">
        <title>Genome-Based Taxonomic Classification of the Phylum Actinobacteria.</title>
        <authorList>
            <person name="Gao Y."/>
        </authorList>
    </citation>
    <scope>NUCLEOTIDE SEQUENCE</scope>
    <source>
        <strain evidence="3">KLBMP 8922</strain>
    </source>
</reference>
<dbReference type="GO" id="GO:0042597">
    <property type="term" value="C:periplasmic space"/>
    <property type="evidence" value="ECO:0007669"/>
    <property type="project" value="UniProtKB-ARBA"/>
</dbReference>
<evidence type="ECO:0000256" key="1">
    <source>
        <dbReference type="SAM" id="SignalP"/>
    </source>
</evidence>
<accession>A0AA41U4I5</accession>
<organism evidence="3 4">
    <name type="scientific">Yinghuangia soli</name>
    <dbReference type="NCBI Taxonomy" id="2908204"/>
    <lineage>
        <taxon>Bacteria</taxon>
        <taxon>Bacillati</taxon>
        <taxon>Actinomycetota</taxon>
        <taxon>Actinomycetes</taxon>
        <taxon>Kitasatosporales</taxon>
        <taxon>Streptomycetaceae</taxon>
        <taxon>Yinghuangia</taxon>
    </lineage>
</organism>
<dbReference type="InterPro" id="IPR000914">
    <property type="entry name" value="SBP_5_dom"/>
</dbReference>
<evidence type="ECO:0000259" key="2">
    <source>
        <dbReference type="Pfam" id="PF00496"/>
    </source>
</evidence>
<dbReference type="AlphaFoldDB" id="A0AA41U4I5"/>
<evidence type="ECO:0000313" key="3">
    <source>
        <dbReference type="EMBL" id="MCF2532950.1"/>
    </source>
</evidence>
<dbReference type="GO" id="GO:0015833">
    <property type="term" value="P:peptide transport"/>
    <property type="evidence" value="ECO:0007669"/>
    <property type="project" value="TreeGrafter"/>
</dbReference>
<comment type="caution">
    <text evidence="3">The sequence shown here is derived from an EMBL/GenBank/DDBJ whole genome shotgun (WGS) entry which is preliminary data.</text>
</comment>
<dbReference type="RefSeq" id="WP_235057721.1">
    <property type="nucleotide sequence ID" value="NZ_JAKFHA010000041.1"/>
</dbReference>
<keyword evidence="1" id="KW-0732">Signal</keyword>
<proteinExistence type="predicted"/>
<feature type="chain" id="PRO_5041467884" evidence="1">
    <location>
        <begin position="22"/>
        <end position="560"/>
    </location>
</feature>
<dbReference type="PANTHER" id="PTHR30290">
    <property type="entry name" value="PERIPLASMIC BINDING COMPONENT OF ABC TRANSPORTER"/>
    <property type="match status" value="1"/>
</dbReference>
<dbReference type="Pfam" id="PF00496">
    <property type="entry name" value="SBP_bac_5"/>
    <property type="match status" value="1"/>
</dbReference>
<dbReference type="Gene3D" id="3.40.190.10">
    <property type="entry name" value="Periplasmic binding protein-like II"/>
    <property type="match status" value="1"/>
</dbReference>
<sequence>MPVRITSAPQWIAGAAVLAIAATGCSGGGGGAGSAVENASAGTQGSAAPAPAKAYDCFDAAAQGSAPDPNAGAAAVDPAGVFSASATEPEDLIPGNNLADPSNYALGMLFRGLIGYDATSGKPYPLMMASCTTTDATAYTISVKPGWTFHDGTQVTAKSYADAWNWAKDPANKAAAADLFADVASVEAPDETTLRVKLAKAKSSFPAQLGLTAYAPLPASFFADPKAFSEAPVGNGPFAFDSASGGWERGTAIHLKRYDAYSGPDKARAAGVKLQLTRSTGASTTPNVASAVPVRPGEPVKVAGGTVVRAPWSSTEMLNLPMYDAAWSAPGKEKVRQGLSLAIDRKAILERFYPGGAGQPATDWLAPGVPGQGNACGELCAYDPARAKQLVTEGGGLPGGKVTLAFAADGGRTAVFRAICDSIDAALGAGSCVLAPEAEFGALRTKINAKQMTGLFRGGWVGDYPSPENFLAQMFQSESKTNDSAYTSSLFDKAVDKAKAAPDPAKAAQAWTDAQAQLALDMPSIPLWSYERVAAHGPMMAKVELDTFGVPIWTQTGLKK</sequence>
<evidence type="ECO:0000313" key="4">
    <source>
        <dbReference type="Proteomes" id="UP001165378"/>
    </source>
</evidence>
<dbReference type="PANTHER" id="PTHR30290:SF83">
    <property type="entry name" value="ABC TRANSPORTER SUBSTRATE-BINDING PROTEIN"/>
    <property type="match status" value="1"/>
</dbReference>